<evidence type="ECO:0000256" key="3">
    <source>
        <dbReference type="ARBA" id="ARBA00012438"/>
    </source>
</evidence>
<evidence type="ECO:0000256" key="12">
    <source>
        <dbReference type="SAM" id="Phobius"/>
    </source>
</evidence>
<dbReference type="GO" id="GO:0000155">
    <property type="term" value="F:phosphorelay sensor kinase activity"/>
    <property type="evidence" value="ECO:0007669"/>
    <property type="project" value="TreeGrafter"/>
</dbReference>
<evidence type="ECO:0000256" key="2">
    <source>
        <dbReference type="ARBA" id="ARBA00004651"/>
    </source>
</evidence>
<dbReference type="PANTHER" id="PTHR45528:SF1">
    <property type="entry name" value="SENSOR HISTIDINE KINASE CPXA"/>
    <property type="match status" value="1"/>
</dbReference>
<dbReference type="STRING" id="290052.ASU35_06955"/>
<reference evidence="14 15" key="1">
    <citation type="submission" date="2015-11" db="EMBL/GenBank/DDBJ databases">
        <title>Butyribacter intestini gen. nov., sp. nov., a butyric acid-producing bacterium of the family Lachnospiraceae isolated from the human faeces.</title>
        <authorList>
            <person name="Zou Y."/>
            <person name="Xue W."/>
            <person name="Luo G."/>
            <person name="Lv M."/>
        </authorList>
    </citation>
    <scope>NUCLEOTIDE SEQUENCE [LARGE SCALE GENOMIC DNA]</scope>
    <source>
        <strain evidence="14 15">ACET-33324</strain>
    </source>
</reference>
<evidence type="ECO:0000256" key="10">
    <source>
        <dbReference type="ARBA" id="ARBA00023012"/>
    </source>
</evidence>
<evidence type="ECO:0000256" key="5">
    <source>
        <dbReference type="ARBA" id="ARBA00022553"/>
    </source>
</evidence>
<evidence type="ECO:0000256" key="8">
    <source>
        <dbReference type="ARBA" id="ARBA00022777"/>
    </source>
</evidence>
<evidence type="ECO:0000313" key="15">
    <source>
        <dbReference type="Proteomes" id="UP000054874"/>
    </source>
</evidence>
<comment type="subcellular location">
    <subcellularLocation>
        <location evidence="2">Cell membrane</location>
        <topology evidence="2">Multi-pass membrane protein</topology>
    </subcellularLocation>
</comment>
<comment type="caution">
    <text evidence="14">The sequence shown here is derived from an EMBL/GenBank/DDBJ whole genome shotgun (WGS) entry which is preliminary data.</text>
</comment>
<protein>
    <recommendedName>
        <fullName evidence="3">histidine kinase</fullName>
        <ecNumber evidence="3">2.7.13.3</ecNumber>
    </recommendedName>
</protein>
<dbReference type="InterPro" id="IPR050398">
    <property type="entry name" value="HssS/ArlS-like"/>
</dbReference>
<comment type="catalytic activity">
    <reaction evidence="1">
        <text>ATP + protein L-histidine = ADP + protein N-phospho-L-histidine.</text>
        <dbReference type="EC" id="2.7.13.3"/>
    </reaction>
</comment>
<dbReference type="PANTHER" id="PTHR45528">
    <property type="entry name" value="SENSOR HISTIDINE KINASE CPXA"/>
    <property type="match status" value="1"/>
</dbReference>
<keyword evidence="12" id="KW-0812">Transmembrane</keyword>
<dbReference type="Gene3D" id="3.30.565.10">
    <property type="entry name" value="Histidine kinase-like ATPase, C-terminal domain"/>
    <property type="match status" value="1"/>
</dbReference>
<keyword evidence="11 12" id="KW-0472">Membrane</keyword>
<dbReference type="Pfam" id="PF02518">
    <property type="entry name" value="HATPase_c"/>
    <property type="match status" value="1"/>
</dbReference>
<dbReference type="Proteomes" id="UP000054874">
    <property type="component" value="Unassembled WGS sequence"/>
</dbReference>
<dbReference type="RefSeq" id="WP_058351740.1">
    <property type="nucleotide sequence ID" value="NZ_CABMMD010000057.1"/>
</dbReference>
<dbReference type="SMART" id="SM00387">
    <property type="entry name" value="HATPase_c"/>
    <property type="match status" value="1"/>
</dbReference>
<evidence type="ECO:0000256" key="7">
    <source>
        <dbReference type="ARBA" id="ARBA00022741"/>
    </source>
</evidence>
<dbReference type="EMBL" id="LNAM01000057">
    <property type="protein sequence ID" value="KSV60009.1"/>
    <property type="molecule type" value="Genomic_DNA"/>
</dbReference>
<keyword evidence="15" id="KW-1185">Reference proteome</keyword>
<dbReference type="OrthoDB" id="9792991at2"/>
<evidence type="ECO:0000256" key="11">
    <source>
        <dbReference type="ARBA" id="ARBA00023136"/>
    </source>
</evidence>
<proteinExistence type="predicted"/>
<evidence type="ECO:0000256" key="6">
    <source>
        <dbReference type="ARBA" id="ARBA00022679"/>
    </source>
</evidence>
<dbReference type="EC" id="2.7.13.3" evidence="3"/>
<feature type="domain" description="Histidine kinase" evidence="13">
    <location>
        <begin position="99"/>
        <end position="222"/>
    </location>
</feature>
<organism evidence="14 15">
    <name type="scientific">Acetivibrio ethanolgignens</name>
    <dbReference type="NCBI Taxonomy" id="290052"/>
    <lineage>
        <taxon>Bacteria</taxon>
        <taxon>Bacillati</taxon>
        <taxon>Bacillota</taxon>
        <taxon>Clostridia</taxon>
        <taxon>Eubacteriales</taxon>
        <taxon>Oscillospiraceae</taxon>
        <taxon>Acetivibrio</taxon>
    </lineage>
</organism>
<dbReference type="InterPro" id="IPR005467">
    <property type="entry name" value="His_kinase_dom"/>
</dbReference>
<evidence type="ECO:0000313" key="14">
    <source>
        <dbReference type="EMBL" id="KSV60009.1"/>
    </source>
</evidence>
<sequence>MKLVGIQFIIAGLLSLTWFFGTFGLLVYSVFLFFFLKKYALELKEKYQVLLSAADEMAEGNLNVTIQKDLGIFSSLGTAISRIQKGFKKLEDAINASFIDFRYQLPEDKVCLMLDSEKTYRIIENLMINITKYALPHSRAYIELCQGETDVTLTMKNISAAELNFSIDEITDRFVRGDKSRSTEGSGLGLAIVKSFTELQGGRLTITTDGDLFKASVRFPVG</sequence>
<dbReference type="SUPFAM" id="SSF55874">
    <property type="entry name" value="ATPase domain of HSP90 chaperone/DNA topoisomerase II/histidine kinase"/>
    <property type="match status" value="1"/>
</dbReference>
<accession>A0A0V8QIT4</accession>
<keyword evidence="12" id="KW-1133">Transmembrane helix</keyword>
<dbReference type="GO" id="GO:0005886">
    <property type="term" value="C:plasma membrane"/>
    <property type="evidence" value="ECO:0007669"/>
    <property type="project" value="UniProtKB-SubCell"/>
</dbReference>
<dbReference type="PROSITE" id="PS50109">
    <property type="entry name" value="HIS_KIN"/>
    <property type="match status" value="1"/>
</dbReference>
<gene>
    <name evidence="14" type="ORF">ASU35_06955</name>
</gene>
<keyword evidence="5" id="KW-0597">Phosphoprotein</keyword>
<evidence type="ECO:0000259" key="13">
    <source>
        <dbReference type="PROSITE" id="PS50109"/>
    </source>
</evidence>
<name>A0A0V8QIT4_9FIRM</name>
<keyword evidence="8" id="KW-0418">Kinase</keyword>
<dbReference type="InterPro" id="IPR003594">
    <property type="entry name" value="HATPase_dom"/>
</dbReference>
<keyword evidence="6" id="KW-0808">Transferase</keyword>
<evidence type="ECO:0000256" key="4">
    <source>
        <dbReference type="ARBA" id="ARBA00022475"/>
    </source>
</evidence>
<keyword evidence="4" id="KW-1003">Cell membrane</keyword>
<dbReference type="GO" id="GO:0005524">
    <property type="term" value="F:ATP binding"/>
    <property type="evidence" value="ECO:0007669"/>
    <property type="project" value="UniProtKB-KW"/>
</dbReference>
<dbReference type="InterPro" id="IPR036890">
    <property type="entry name" value="HATPase_C_sf"/>
</dbReference>
<feature type="transmembrane region" description="Helical" evidence="12">
    <location>
        <begin position="6"/>
        <end position="36"/>
    </location>
</feature>
<keyword evidence="9" id="KW-0067">ATP-binding</keyword>
<evidence type="ECO:0000256" key="1">
    <source>
        <dbReference type="ARBA" id="ARBA00000085"/>
    </source>
</evidence>
<evidence type="ECO:0000256" key="9">
    <source>
        <dbReference type="ARBA" id="ARBA00022840"/>
    </source>
</evidence>
<dbReference type="AlphaFoldDB" id="A0A0V8QIT4"/>
<keyword evidence="10" id="KW-0902">Two-component regulatory system</keyword>
<keyword evidence="7" id="KW-0547">Nucleotide-binding</keyword>